<keyword evidence="6" id="KW-1185">Reference proteome</keyword>
<gene>
    <name evidence="5" type="ORF">E1757_02740</name>
</gene>
<dbReference type="InterPro" id="IPR003593">
    <property type="entry name" value="AAA+_ATPase"/>
</dbReference>
<feature type="region of interest" description="Disordered" evidence="3">
    <location>
        <begin position="1"/>
        <end position="23"/>
    </location>
</feature>
<reference evidence="5 6" key="1">
    <citation type="submission" date="2019-03" db="EMBL/GenBank/DDBJ databases">
        <title>This is whole genome sequence of Paenibacillus sp MS74 strain.</title>
        <authorList>
            <person name="Trinh H.N."/>
        </authorList>
    </citation>
    <scope>NUCLEOTIDE SEQUENCE [LARGE SCALE GENOMIC DNA]</scope>
    <source>
        <strain evidence="5 6">MS74</strain>
    </source>
</reference>
<dbReference type="SMART" id="SM00382">
    <property type="entry name" value="AAA"/>
    <property type="match status" value="1"/>
</dbReference>
<evidence type="ECO:0000313" key="5">
    <source>
        <dbReference type="EMBL" id="TDG00972.1"/>
    </source>
</evidence>
<sequence length="312" mass="34181">MESYVPEELAGANEAAVPDEASTDSAAVSASDIDVEIPLLQVRGLSQRFGPGCAYCAEPTIRGEESNRCPRCGSIWACRSLSFELYPGEILGVVGESGSGKSTMVKCLYFDEQASAGSMTVSSYENGSVNLFTRSAQQKRYIRNHVMGMVYQNPYLGLRMNFSSSGNIAEKLIAADHFHVGRIRERAADLLGKVEIPLSRMDEPPRNFSGGMQQRVQISKALANNPPLLLLDEVTTGLDLSVQAKVLDLIRSIQRELNVAMIVVSHDLGVIRMLANRTMVLRQGLIVEQGLTDQILEDPQHPYTQLLVHSLL</sequence>
<keyword evidence="1" id="KW-0547">Nucleotide-binding</keyword>
<accession>A0A4R5KY04</accession>
<dbReference type="Gene3D" id="3.40.50.300">
    <property type="entry name" value="P-loop containing nucleotide triphosphate hydrolases"/>
    <property type="match status" value="1"/>
</dbReference>
<dbReference type="PANTHER" id="PTHR42764">
    <property type="entry name" value="PHOSPHONATES UTILIZATION ATP-BINDING PROTEIN PHNK-RELATED"/>
    <property type="match status" value="1"/>
</dbReference>
<evidence type="ECO:0000259" key="4">
    <source>
        <dbReference type="PROSITE" id="PS50893"/>
    </source>
</evidence>
<dbReference type="PROSITE" id="PS50893">
    <property type="entry name" value="ABC_TRANSPORTER_2"/>
    <property type="match status" value="1"/>
</dbReference>
<dbReference type="InterPro" id="IPR003439">
    <property type="entry name" value="ABC_transporter-like_ATP-bd"/>
</dbReference>
<dbReference type="GO" id="GO:0016887">
    <property type="term" value="F:ATP hydrolysis activity"/>
    <property type="evidence" value="ECO:0007669"/>
    <property type="project" value="InterPro"/>
</dbReference>
<evidence type="ECO:0000256" key="1">
    <source>
        <dbReference type="ARBA" id="ARBA00022741"/>
    </source>
</evidence>
<evidence type="ECO:0000256" key="2">
    <source>
        <dbReference type="ARBA" id="ARBA00022840"/>
    </source>
</evidence>
<feature type="domain" description="ABC transporter" evidence="4">
    <location>
        <begin position="61"/>
        <end position="308"/>
    </location>
</feature>
<dbReference type="InterPro" id="IPR017871">
    <property type="entry name" value="ABC_transporter-like_CS"/>
</dbReference>
<dbReference type="OrthoDB" id="9779287at2"/>
<dbReference type="GO" id="GO:0005524">
    <property type="term" value="F:ATP binding"/>
    <property type="evidence" value="ECO:0007669"/>
    <property type="project" value="UniProtKB-KW"/>
</dbReference>
<dbReference type="Pfam" id="PF00005">
    <property type="entry name" value="ABC_tran"/>
    <property type="match status" value="1"/>
</dbReference>
<dbReference type="EMBL" id="SMRT01000001">
    <property type="protein sequence ID" value="TDG00972.1"/>
    <property type="molecule type" value="Genomic_DNA"/>
</dbReference>
<evidence type="ECO:0000313" key="6">
    <source>
        <dbReference type="Proteomes" id="UP000295636"/>
    </source>
</evidence>
<dbReference type="AlphaFoldDB" id="A0A4R5KY04"/>
<dbReference type="PROSITE" id="PS00211">
    <property type="entry name" value="ABC_TRANSPORTER_1"/>
    <property type="match status" value="1"/>
</dbReference>
<comment type="caution">
    <text evidence="5">The sequence shown here is derived from an EMBL/GenBank/DDBJ whole genome shotgun (WGS) entry which is preliminary data.</text>
</comment>
<proteinExistence type="predicted"/>
<protein>
    <submittedName>
        <fullName evidence="5">ATP-binding cassette domain-containing protein</fullName>
    </submittedName>
</protein>
<dbReference type="Proteomes" id="UP000295636">
    <property type="component" value="Unassembled WGS sequence"/>
</dbReference>
<dbReference type="SUPFAM" id="SSF52540">
    <property type="entry name" value="P-loop containing nucleoside triphosphate hydrolases"/>
    <property type="match status" value="1"/>
</dbReference>
<evidence type="ECO:0000256" key="3">
    <source>
        <dbReference type="SAM" id="MobiDB-lite"/>
    </source>
</evidence>
<dbReference type="GO" id="GO:0019700">
    <property type="term" value="P:organic phosphonate catabolic process"/>
    <property type="evidence" value="ECO:0007669"/>
    <property type="project" value="TreeGrafter"/>
</dbReference>
<organism evidence="5 6">
    <name type="scientific">Paenibacillus piri</name>
    <dbReference type="NCBI Taxonomy" id="2547395"/>
    <lineage>
        <taxon>Bacteria</taxon>
        <taxon>Bacillati</taxon>
        <taxon>Bacillota</taxon>
        <taxon>Bacilli</taxon>
        <taxon>Bacillales</taxon>
        <taxon>Paenibacillaceae</taxon>
        <taxon>Paenibacillus</taxon>
    </lineage>
</organism>
<dbReference type="PANTHER" id="PTHR42764:SF1">
    <property type="entry name" value="PHOSPHONATES UTILIZATION ATP-BINDING PROTEIN PHNK-RELATED"/>
    <property type="match status" value="1"/>
</dbReference>
<keyword evidence="2 5" id="KW-0067">ATP-binding</keyword>
<dbReference type="InterPro" id="IPR027417">
    <property type="entry name" value="P-loop_NTPase"/>
</dbReference>
<name>A0A4R5KY04_9BACL</name>